<dbReference type="RefSeq" id="WP_380750213.1">
    <property type="nucleotide sequence ID" value="NZ_JBHSRF010000011.1"/>
</dbReference>
<sequence length="55" mass="5795">MGRILLLVAAVIAGFFILGSLIGFIAGVLKWALIIGVVVVAVTMLSKILRSSRAR</sequence>
<evidence type="ECO:0000313" key="3">
    <source>
        <dbReference type="Proteomes" id="UP001596137"/>
    </source>
</evidence>
<keyword evidence="1" id="KW-1133">Transmembrane helix</keyword>
<reference evidence="3" key="1">
    <citation type="journal article" date="2019" name="Int. J. Syst. Evol. Microbiol.">
        <title>The Global Catalogue of Microorganisms (GCM) 10K type strain sequencing project: providing services to taxonomists for standard genome sequencing and annotation.</title>
        <authorList>
            <consortium name="The Broad Institute Genomics Platform"/>
            <consortium name="The Broad Institute Genome Sequencing Center for Infectious Disease"/>
            <person name="Wu L."/>
            <person name="Ma J."/>
        </authorList>
    </citation>
    <scope>NUCLEOTIDE SEQUENCE [LARGE SCALE GENOMIC DNA]</scope>
    <source>
        <strain evidence="3">JCM 30346</strain>
    </source>
</reference>
<feature type="transmembrane region" description="Helical" evidence="1">
    <location>
        <begin position="31"/>
        <end position="49"/>
    </location>
</feature>
<comment type="caution">
    <text evidence="2">The sequence shown here is derived from an EMBL/GenBank/DDBJ whole genome shotgun (WGS) entry which is preliminary data.</text>
</comment>
<proteinExistence type="predicted"/>
<keyword evidence="1" id="KW-0812">Transmembrane</keyword>
<feature type="transmembrane region" description="Helical" evidence="1">
    <location>
        <begin position="5"/>
        <end position="25"/>
    </location>
</feature>
<evidence type="ECO:0000313" key="2">
    <source>
        <dbReference type="EMBL" id="MFC6081720.1"/>
    </source>
</evidence>
<keyword evidence="1" id="KW-0472">Membrane</keyword>
<dbReference type="EMBL" id="JBHSRF010000011">
    <property type="protein sequence ID" value="MFC6081720.1"/>
    <property type="molecule type" value="Genomic_DNA"/>
</dbReference>
<evidence type="ECO:0000256" key="1">
    <source>
        <dbReference type="SAM" id="Phobius"/>
    </source>
</evidence>
<keyword evidence="3" id="KW-1185">Reference proteome</keyword>
<gene>
    <name evidence="2" type="ORF">ACFP1K_11165</name>
</gene>
<organism evidence="2 3">
    <name type="scientific">Sphaerisporangium aureirubrum</name>
    <dbReference type="NCBI Taxonomy" id="1544736"/>
    <lineage>
        <taxon>Bacteria</taxon>
        <taxon>Bacillati</taxon>
        <taxon>Actinomycetota</taxon>
        <taxon>Actinomycetes</taxon>
        <taxon>Streptosporangiales</taxon>
        <taxon>Streptosporangiaceae</taxon>
        <taxon>Sphaerisporangium</taxon>
    </lineage>
</organism>
<evidence type="ECO:0008006" key="4">
    <source>
        <dbReference type="Google" id="ProtNLM"/>
    </source>
</evidence>
<protein>
    <recommendedName>
        <fullName evidence="4">DUF1328 domain-containing protein</fullName>
    </recommendedName>
</protein>
<accession>A0ABW1NEF2</accession>
<dbReference type="Proteomes" id="UP001596137">
    <property type="component" value="Unassembled WGS sequence"/>
</dbReference>
<name>A0ABW1NEF2_9ACTN</name>